<evidence type="ECO:0000256" key="16">
    <source>
        <dbReference type="HAMAP-Rule" id="MF_01274"/>
    </source>
</evidence>
<keyword evidence="11 16" id="KW-0067">ATP-binding</keyword>
<feature type="binding site" evidence="16">
    <location>
        <position position="123"/>
    </location>
    <ligand>
        <name>ATP</name>
        <dbReference type="ChEBI" id="CHEBI:30616"/>
    </ligand>
</feature>
<dbReference type="SUPFAM" id="SSF53067">
    <property type="entry name" value="Actin-like ATPase domain"/>
    <property type="match status" value="2"/>
</dbReference>
<evidence type="ECO:0000256" key="15">
    <source>
        <dbReference type="ARBA" id="ARBA00040883"/>
    </source>
</evidence>
<evidence type="ECO:0000256" key="5">
    <source>
        <dbReference type="ARBA" id="ARBA00011738"/>
    </source>
</evidence>
<evidence type="ECO:0000256" key="2">
    <source>
        <dbReference type="ARBA" id="ARBA00001958"/>
    </source>
</evidence>
<dbReference type="GO" id="GO:0004594">
    <property type="term" value="F:pantothenate kinase activity"/>
    <property type="evidence" value="ECO:0007669"/>
    <property type="project" value="UniProtKB-UniRule"/>
</dbReference>
<dbReference type="EMBL" id="CP023777">
    <property type="protein sequence ID" value="ATL46361.1"/>
    <property type="molecule type" value="Genomic_DNA"/>
</dbReference>
<keyword evidence="7 16" id="KW-0963">Cytoplasm</keyword>
<comment type="subcellular location">
    <subcellularLocation>
        <location evidence="3 16">Cytoplasm</location>
    </subcellularLocation>
</comment>
<evidence type="ECO:0000256" key="13">
    <source>
        <dbReference type="ARBA" id="ARBA00022993"/>
    </source>
</evidence>
<keyword evidence="8 16" id="KW-0808">Transferase</keyword>
<dbReference type="InterPro" id="IPR043129">
    <property type="entry name" value="ATPase_NBD"/>
</dbReference>
<comment type="cofactor">
    <cofactor evidence="2">
        <name>K(+)</name>
        <dbReference type="ChEBI" id="CHEBI:29103"/>
    </cofactor>
</comment>
<comment type="function">
    <text evidence="16">Catalyzes the phosphorylation of pantothenate (Pan), the first step in CoA biosynthesis.</text>
</comment>
<protein>
    <recommendedName>
        <fullName evidence="15 16">Type III pantothenate kinase</fullName>
        <ecNumber evidence="6 16">2.7.1.33</ecNumber>
    </recommendedName>
    <alternativeName>
        <fullName evidence="16">PanK-III</fullName>
    </alternativeName>
    <alternativeName>
        <fullName evidence="16">Pantothenic acid kinase</fullName>
    </alternativeName>
</protein>
<keyword evidence="13 16" id="KW-0173">Coenzyme A biosynthesis</keyword>
<comment type="cofactor">
    <cofactor evidence="16">
        <name>NH4(+)</name>
        <dbReference type="ChEBI" id="CHEBI:28938"/>
    </cofactor>
    <cofactor evidence="16">
        <name>K(+)</name>
        <dbReference type="ChEBI" id="CHEBI:29103"/>
    </cofactor>
    <text evidence="16">A monovalent cation. Ammonium or potassium.</text>
</comment>
<dbReference type="KEGG" id="cbae:COR50_03770"/>
<dbReference type="GO" id="GO:0015937">
    <property type="term" value="P:coenzyme A biosynthetic process"/>
    <property type="evidence" value="ECO:0007669"/>
    <property type="project" value="UniProtKB-UniRule"/>
</dbReference>
<keyword evidence="18" id="KW-1185">Reference proteome</keyword>
<keyword evidence="10 16" id="KW-0418">Kinase</keyword>
<name>A0A291QR17_9BACT</name>
<proteinExistence type="inferred from homology"/>
<comment type="subunit">
    <text evidence="5 16">Homodimer.</text>
</comment>
<dbReference type="EC" id="2.7.1.33" evidence="6 16"/>
<dbReference type="UniPathway" id="UPA00241">
    <property type="reaction ID" value="UER00352"/>
</dbReference>
<gene>
    <name evidence="16" type="primary">coaX</name>
    <name evidence="17" type="ORF">COR50_03770</name>
</gene>
<feature type="active site" description="Proton acceptor" evidence="16">
    <location>
        <position position="99"/>
    </location>
</feature>
<dbReference type="Pfam" id="PF03309">
    <property type="entry name" value="Pan_kinase"/>
    <property type="match status" value="1"/>
</dbReference>
<dbReference type="HAMAP" id="MF_01274">
    <property type="entry name" value="Pantothen_kinase_3"/>
    <property type="match status" value="1"/>
</dbReference>
<dbReference type="PANTHER" id="PTHR34265">
    <property type="entry name" value="TYPE III PANTOTHENATE KINASE"/>
    <property type="match status" value="1"/>
</dbReference>
<dbReference type="GO" id="GO:0005737">
    <property type="term" value="C:cytoplasm"/>
    <property type="evidence" value="ECO:0007669"/>
    <property type="project" value="UniProtKB-SubCell"/>
</dbReference>
<feature type="binding site" evidence="16">
    <location>
        <position position="90"/>
    </location>
    <ligand>
        <name>substrate</name>
    </ligand>
</feature>
<dbReference type="CDD" id="cd24015">
    <property type="entry name" value="ASKHA_NBD_PanK-III"/>
    <property type="match status" value="1"/>
</dbReference>
<dbReference type="PANTHER" id="PTHR34265:SF1">
    <property type="entry name" value="TYPE III PANTOTHENATE KINASE"/>
    <property type="match status" value="1"/>
</dbReference>
<dbReference type="GO" id="GO:0005524">
    <property type="term" value="F:ATP binding"/>
    <property type="evidence" value="ECO:0007669"/>
    <property type="project" value="UniProtKB-UniRule"/>
</dbReference>
<feature type="binding site" evidence="16">
    <location>
        <begin position="97"/>
        <end position="100"/>
    </location>
    <ligand>
        <name>substrate</name>
    </ligand>
</feature>
<evidence type="ECO:0000313" key="18">
    <source>
        <dbReference type="Proteomes" id="UP000220133"/>
    </source>
</evidence>
<evidence type="ECO:0000256" key="1">
    <source>
        <dbReference type="ARBA" id="ARBA00001206"/>
    </source>
</evidence>
<evidence type="ECO:0000256" key="7">
    <source>
        <dbReference type="ARBA" id="ARBA00022490"/>
    </source>
</evidence>
<comment type="catalytic activity">
    <reaction evidence="1 16">
        <text>(R)-pantothenate + ATP = (R)-4'-phosphopantothenate + ADP + H(+)</text>
        <dbReference type="Rhea" id="RHEA:16373"/>
        <dbReference type="ChEBI" id="CHEBI:10986"/>
        <dbReference type="ChEBI" id="CHEBI:15378"/>
        <dbReference type="ChEBI" id="CHEBI:29032"/>
        <dbReference type="ChEBI" id="CHEBI:30616"/>
        <dbReference type="ChEBI" id="CHEBI:456216"/>
        <dbReference type="EC" id="2.7.1.33"/>
    </reaction>
</comment>
<evidence type="ECO:0000256" key="14">
    <source>
        <dbReference type="ARBA" id="ARBA00038036"/>
    </source>
</evidence>
<evidence type="ECO:0000256" key="11">
    <source>
        <dbReference type="ARBA" id="ARBA00022840"/>
    </source>
</evidence>
<evidence type="ECO:0000256" key="10">
    <source>
        <dbReference type="ARBA" id="ARBA00022777"/>
    </source>
</evidence>
<dbReference type="AlphaFoldDB" id="A0A291QR17"/>
<dbReference type="Gene3D" id="3.30.420.40">
    <property type="match status" value="2"/>
</dbReference>
<dbReference type="InterPro" id="IPR004619">
    <property type="entry name" value="Type_III_PanK"/>
</dbReference>
<comment type="pathway">
    <text evidence="4 16">Cofactor biosynthesis; coenzyme A biosynthesis; CoA from (R)-pantothenate: step 1/5.</text>
</comment>
<evidence type="ECO:0000256" key="4">
    <source>
        <dbReference type="ARBA" id="ARBA00005225"/>
    </source>
</evidence>
<evidence type="ECO:0000256" key="8">
    <source>
        <dbReference type="ARBA" id="ARBA00022679"/>
    </source>
</evidence>
<evidence type="ECO:0000256" key="9">
    <source>
        <dbReference type="ARBA" id="ARBA00022741"/>
    </source>
</evidence>
<dbReference type="OrthoDB" id="9804707at2"/>
<dbReference type="NCBIfam" id="TIGR00671">
    <property type="entry name" value="baf"/>
    <property type="match status" value="1"/>
</dbReference>
<sequence>MIGRFLCVDFGNSRQKCALMEHGQLKDEIYFTAGEDLLQQVQGVVRKENPQAVILSSVINHPPGLEAWLNQHVQFIKLGHQTPLPIKIMYDKPTTLGVDRIALSVGAWSKFPGQHSLVIAAGSAITYNFVHKSGSLIGGGISPGIEMRFKALHSFTDQLPLVEASTQYSMIGYNTRQSILSGVMEGAVAEVSGMIQSYAQKYRNFNVLLTGGNLEFFASRLKNKIFADPFLLYQGLNSILELNAMDQS</sequence>
<organism evidence="17 18">
    <name type="scientific">Chitinophaga caeni</name>
    <dbReference type="NCBI Taxonomy" id="2029983"/>
    <lineage>
        <taxon>Bacteria</taxon>
        <taxon>Pseudomonadati</taxon>
        <taxon>Bacteroidota</taxon>
        <taxon>Chitinophagia</taxon>
        <taxon>Chitinophagales</taxon>
        <taxon>Chitinophagaceae</taxon>
        <taxon>Chitinophaga</taxon>
    </lineage>
</organism>
<evidence type="ECO:0000313" key="17">
    <source>
        <dbReference type="EMBL" id="ATL46361.1"/>
    </source>
</evidence>
<dbReference type="Proteomes" id="UP000220133">
    <property type="component" value="Chromosome"/>
</dbReference>
<keyword evidence="9 16" id="KW-0547">Nucleotide-binding</keyword>
<evidence type="ECO:0000256" key="3">
    <source>
        <dbReference type="ARBA" id="ARBA00004496"/>
    </source>
</evidence>
<evidence type="ECO:0000256" key="12">
    <source>
        <dbReference type="ARBA" id="ARBA00022958"/>
    </source>
</evidence>
<evidence type="ECO:0000256" key="6">
    <source>
        <dbReference type="ARBA" id="ARBA00012102"/>
    </source>
</evidence>
<reference evidence="17 18" key="1">
    <citation type="submission" date="2017-10" db="EMBL/GenBank/DDBJ databases">
        <title>Paenichitinophaga pekingensis gen. nov., sp. nov., isolated from activated sludge.</title>
        <authorList>
            <person name="Jin D."/>
            <person name="Kong X."/>
            <person name="Deng Y."/>
            <person name="Bai Z."/>
        </authorList>
    </citation>
    <scope>NUCLEOTIDE SEQUENCE [LARGE SCALE GENOMIC DNA]</scope>
    <source>
        <strain evidence="17 18">13</strain>
    </source>
</reference>
<accession>A0A291QR17</accession>
<keyword evidence="12 16" id="KW-0630">Potassium</keyword>
<feature type="binding site" evidence="16">
    <location>
        <position position="175"/>
    </location>
    <ligand>
        <name>substrate</name>
    </ligand>
</feature>
<dbReference type="RefSeq" id="WP_098192749.1">
    <property type="nucleotide sequence ID" value="NZ_CP023777.1"/>
</dbReference>
<comment type="caution">
    <text evidence="16">Lacks conserved residue(s) required for the propagation of feature annotation.</text>
</comment>
<comment type="similarity">
    <text evidence="14 16">Belongs to the type III pantothenate kinase family.</text>
</comment>
<feature type="binding site" evidence="16">
    <location>
        <begin position="9"/>
        <end position="16"/>
    </location>
    <ligand>
        <name>ATP</name>
        <dbReference type="ChEBI" id="CHEBI:30616"/>
    </ligand>
</feature>